<reference evidence="4" key="2">
    <citation type="submission" date="2018-02" db="EMBL/GenBank/DDBJ databases">
        <title>Phenotypic characterization and whole genome analysis of multidrug-resistant, extended-spectrum beta-lactamase-producing bacteria isolated from dogs in Germany.</title>
        <authorList>
            <person name="Williamson C."/>
        </authorList>
    </citation>
    <scope>NUCLEOTIDE SEQUENCE [LARGE SCALE GENOMIC DNA]</scope>
    <source>
        <strain evidence="4">AFG_SD03_1510_Ahy_093</strain>
    </source>
</reference>
<dbReference type="GO" id="GO:0016757">
    <property type="term" value="F:glycosyltransferase activity"/>
    <property type="evidence" value="ECO:0007669"/>
    <property type="project" value="UniProtKB-ARBA"/>
</dbReference>
<feature type="domain" description="Glycosyltransferase subfamily 4-like N-terminal" evidence="2">
    <location>
        <begin position="14"/>
        <end position="174"/>
    </location>
</feature>
<dbReference type="InterPro" id="IPR028098">
    <property type="entry name" value="Glyco_trans_4-like_N"/>
</dbReference>
<evidence type="ECO:0000259" key="1">
    <source>
        <dbReference type="Pfam" id="PF00534"/>
    </source>
</evidence>
<dbReference type="PANTHER" id="PTHR12526:SF630">
    <property type="entry name" value="GLYCOSYLTRANSFERASE"/>
    <property type="match status" value="1"/>
</dbReference>
<dbReference type="EMBL" id="PUTQ01000007">
    <property type="protein sequence ID" value="RCF51154.1"/>
    <property type="molecule type" value="Genomic_DNA"/>
</dbReference>
<evidence type="ECO:0000259" key="2">
    <source>
        <dbReference type="Pfam" id="PF13439"/>
    </source>
</evidence>
<gene>
    <name evidence="3" type="ORF">C6C11_06930</name>
</gene>
<dbReference type="Gene3D" id="3.40.50.2000">
    <property type="entry name" value="Glycogen Phosphorylase B"/>
    <property type="match status" value="2"/>
</dbReference>
<dbReference type="Proteomes" id="UP000253075">
    <property type="component" value="Unassembled WGS sequence"/>
</dbReference>
<feature type="domain" description="Glycosyl transferase family 1" evidence="1">
    <location>
        <begin position="186"/>
        <end position="346"/>
    </location>
</feature>
<dbReference type="Pfam" id="PF00534">
    <property type="entry name" value="Glycos_transf_1"/>
    <property type="match status" value="1"/>
</dbReference>
<sequence length="375" mass="41649">MEKIMHVITGLGDGGAEGVLTRLCLLSKNLEHEVVSLIDAGKYGEVLVAAGIKVHYLKMNPARPNPLKLIKLISIIRESKPSVVQTWMYHADLLGGIAAKLAGVKRIIWGVRHSTLDKGNAKRSTIYVAWLLAKLSYFIPDKIVCCARKALEVHSDLGYDKSKLILIPNGYDLESLRHDPEAGFRIRKELCISKDSFLIGKVGRYDPFKDHSNLLKALSIIKNSGIEFTCLLVGNRLTTENKLLTKEIADLGLIDCIQLVGQRADIPAIMNALDLHVLASSSEAFPNVLAEAMACGVVCVSTDVGDAKEILNEPNLICSPKNPEMLSELIIKAKYLWANDKQRWSEFKQRNIDRIIGQYSIASMVRQYEQCWVGK</sequence>
<keyword evidence="3" id="KW-0808">Transferase</keyword>
<accession>A0ABD7GAC8</accession>
<dbReference type="InterPro" id="IPR001296">
    <property type="entry name" value="Glyco_trans_1"/>
</dbReference>
<dbReference type="CDD" id="cd03807">
    <property type="entry name" value="GT4_WbnK-like"/>
    <property type="match status" value="1"/>
</dbReference>
<proteinExistence type="predicted"/>
<evidence type="ECO:0000313" key="3">
    <source>
        <dbReference type="EMBL" id="RCF51154.1"/>
    </source>
</evidence>
<organism evidence="3 4">
    <name type="scientific">Aeromonas hydrophila</name>
    <dbReference type="NCBI Taxonomy" id="644"/>
    <lineage>
        <taxon>Bacteria</taxon>
        <taxon>Pseudomonadati</taxon>
        <taxon>Pseudomonadota</taxon>
        <taxon>Gammaproteobacteria</taxon>
        <taxon>Aeromonadales</taxon>
        <taxon>Aeromonadaceae</taxon>
        <taxon>Aeromonas</taxon>
    </lineage>
</organism>
<name>A0ABD7GAC8_AERHY</name>
<dbReference type="PANTHER" id="PTHR12526">
    <property type="entry name" value="GLYCOSYLTRANSFERASE"/>
    <property type="match status" value="1"/>
</dbReference>
<reference evidence="3 4" key="1">
    <citation type="journal article" date="2018" name="PLoS ONE">
        <title>Phenotypic characterization and whole genome analysis of extended-spectrum beta-lactamase-producing bacteria isolated from dogs in Germany.</title>
        <authorList>
            <person name="Boehmer T."/>
            <person name="Vogler A.J."/>
            <person name="Thomas A."/>
            <person name="Sauer S."/>
            <person name="Hergenroether M."/>
            <person name="Straubinger R.K."/>
            <person name="Birdsell D."/>
            <person name="Keim P."/>
            <person name="Sahl J.W."/>
            <person name="Williamson C.H."/>
            <person name="Riehm J.M."/>
        </authorList>
    </citation>
    <scope>NUCLEOTIDE SEQUENCE [LARGE SCALE GENOMIC DNA]</scope>
    <source>
        <strain evidence="3 4">AFG_SD03_1510_Ahy_093</strain>
    </source>
</reference>
<evidence type="ECO:0000313" key="4">
    <source>
        <dbReference type="Proteomes" id="UP000253075"/>
    </source>
</evidence>
<dbReference type="AlphaFoldDB" id="A0ABD7GAC8"/>
<dbReference type="SUPFAM" id="SSF53756">
    <property type="entry name" value="UDP-Glycosyltransferase/glycogen phosphorylase"/>
    <property type="match status" value="1"/>
</dbReference>
<protein>
    <submittedName>
        <fullName evidence="3">Glycosyl transferase family 1</fullName>
    </submittedName>
</protein>
<dbReference type="Pfam" id="PF13439">
    <property type="entry name" value="Glyco_transf_4"/>
    <property type="match status" value="1"/>
</dbReference>
<dbReference type="GO" id="GO:1901135">
    <property type="term" value="P:carbohydrate derivative metabolic process"/>
    <property type="evidence" value="ECO:0007669"/>
    <property type="project" value="UniProtKB-ARBA"/>
</dbReference>
<comment type="caution">
    <text evidence="3">The sequence shown here is derived from an EMBL/GenBank/DDBJ whole genome shotgun (WGS) entry which is preliminary data.</text>
</comment>